<dbReference type="SUPFAM" id="SSF88659">
    <property type="entry name" value="Sigma3 and sigma4 domains of RNA polymerase sigma factors"/>
    <property type="match status" value="1"/>
</dbReference>
<dbReference type="InterPro" id="IPR007627">
    <property type="entry name" value="RNA_pol_sigma70_r2"/>
</dbReference>
<dbReference type="InterPro" id="IPR014284">
    <property type="entry name" value="RNA_pol_sigma-70_dom"/>
</dbReference>
<reference evidence="7 9" key="1">
    <citation type="submission" date="2015-05" db="EMBL/GenBank/DDBJ databases">
        <title>Genome assembly of Archangium gephyra DSM 2261.</title>
        <authorList>
            <person name="Sharma G."/>
            <person name="Subramanian S."/>
        </authorList>
    </citation>
    <scope>NUCLEOTIDE SEQUENCE [LARGE SCALE GENOMIC DNA]</scope>
    <source>
        <strain evidence="7 9">DSM 2261</strain>
    </source>
</reference>
<keyword evidence="4" id="KW-0804">Transcription</keyword>
<dbReference type="NCBIfam" id="TIGR02937">
    <property type="entry name" value="sigma70-ECF"/>
    <property type="match status" value="1"/>
</dbReference>
<dbReference type="EMBL" id="QUMU01000021">
    <property type="protein sequence ID" value="REG20532.1"/>
    <property type="molecule type" value="Genomic_DNA"/>
</dbReference>
<dbReference type="Gene3D" id="1.10.10.10">
    <property type="entry name" value="Winged helix-like DNA-binding domain superfamily/Winged helix DNA-binding domain"/>
    <property type="match status" value="1"/>
</dbReference>
<proteinExistence type="inferred from homology"/>
<dbReference type="PANTHER" id="PTHR43133">
    <property type="entry name" value="RNA POLYMERASE ECF-TYPE SIGMA FACTO"/>
    <property type="match status" value="1"/>
</dbReference>
<dbReference type="PANTHER" id="PTHR43133:SF25">
    <property type="entry name" value="RNA POLYMERASE SIGMA FACTOR RFAY-RELATED"/>
    <property type="match status" value="1"/>
</dbReference>
<dbReference type="Proteomes" id="UP000256345">
    <property type="component" value="Unassembled WGS sequence"/>
</dbReference>
<keyword evidence="10" id="KW-1185">Reference proteome</keyword>
<feature type="domain" description="RNA polymerase sigma-70 region 2" evidence="5">
    <location>
        <begin position="15"/>
        <end position="84"/>
    </location>
</feature>
<dbReference type="Gene3D" id="1.10.1740.10">
    <property type="match status" value="1"/>
</dbReference>
<dbReference type="GO" id="GO:0006352">
    <property type="term" value="P:DNA-templated transcription initiation"/>
    <property type="evidence" value="ECO:0007669"/>
    <property type="project" value="InterPro"/>
</dbReference>
<dbReference type="InterPro" id="IPR013324">
    <property type="entry name" value="RNA_pol_sigma_r3/r4-like"/>
</dbReference>
<evidence type="ECO:0000256" key="3">
    <source>
        <dbReference type="ARBA" id="ARBA00023082"/>
    </source>
</evidence>
<dbReference type="KEGG" id="age:AA314_10094"/>
<dbReference type="GO" id="GO:0003677">
    <property type="term" value="F:DNA binding"/>
    <property type="evidence" value="ECO:0007669"/>
    <property type="project" value="InterPro"/>
</dbReference>
<organism evidence="7 9">
    <name type="scientific">Archangium gephyra</name>
    <dbReference type="NCBI Taxonomy" id="48"/>
    <lineage>
        <taxon>Bacteria</taxon>
        <taxon>Pseudomonadati</taxon>
        <taxon>Myxococcota</taxon>
        <taxon>Myxococcia</taxon>
        <taxon>Myxococcales</taxon>
        <taxon>Cystobacterineae</taxon>
        <taxon>Archangiaceae</taxon>
        <taxon>Archangium</taxon>
    </lineage>
</organism>
<dbReference type="InterPro" id="IPR039425">
    <property type="entry name" value="RNA_pol_sigma-70-like"/>
</dbReference>
<dbReference type="InterPro" id="IPR013249">
    <property type="entry name" value="RNA_pol_sigma70_r4_t2"/>
</dbReference>
<dbReference type="RefSeq" id="WP_047861220.1">
    <property type="nucleotide sequence ID" value="NZ_CP011509.1"/>
</dbReference>
<evidence type="ECO:0000256" key="4">
    <source>
        <dbReference type="ARBA" id="ARBA00023163"/>
    </source>
</evidence>
<gene>
    <name evidence="7" type="ORF">AA314_10094</name>
    <name evidence="8" type="ORF">ATI61_12197</name>
</gene>
<evidence type="ECO:0000313" key="10">
    <source>
        <dbReference type="Proteomes" id="UP000256345"/>
    </source>
</evidence>
<evidence type="ECO:0000259" key="6">
    <source>
        <dbReference type="Pfam" id="PF08281"/>
    </source>
</evidence>
<evidence type="ECO:0000313" key="7">
    <source>
        <dbReference type="EMBL" id="AKJ08468.1"/>
    </source>
</evidence>
<accession>A0AAC8QIZ8</accession>
<dbReference type="SUPFAM" id="SSF88946">
    <property type="entry name" value="Sigma2 domain of RNA polymerase sigma factors"/>
    <property type="match status" value="1"/>
</dbReference>
<evidence type="ECO:0000259" key="5">
    <source>
        <dbReference type="Pfam" id="PF04542"/>
    </source>
</evidence>
<comment type="similarity">
    <text evidence="1">Belongs to the sigma-70 factor family. ECF subfamily.</text>
</comment>
<keyword evidence="3" id="KW-0731">Sigma factor</keyword>
<keyword evidence="2" id="KW-0805">Transcription regulation</keyword>
<evidence type="ECO:0000256" key="2">
    <source>
        <dbReference type="ARBA" id="ARBA00023015"/>
    </source>
</evidence>
<feature type="domain" description="RNA polymerase sigma factor 70 region 4 type 2" evidence="6">
    <location>
        <begin position="117"/>
        <end position="168"/>
    </location>
</feature>
<dbReference type="GO" id="GO:0016987">
    <property type="term" value="F:sigma factor activity"/>
    <property type="evidence" value="ECO:0007669"/>
    <property type="project" value="UniProtKB-KW"/>
</dbReference>
<sequence>MPRIFAGDSREFADLIAPHRALLLGLAHKLCRNGGVEPEDLMQDTLERALVHFESLRGWSDGTRRAWLCTTLQRRFLDHCRRQRTESNEGPALEWVQAPVLVREPRQWHSWERVSEEELHEAIACLRSPLREAFELHTAGVRYKDIARRLGTTPGTVGFWLHQARLELRGLLRPLATERAEELAA</sequence>
<dbReference type="InterPro" id="IPR013325">
    <property type="entry name" value="RNA_pol_sigma_r2"/>
</dbReference>
<reference evidence="8 10" key="2">
    <citation type="submission" date="2018-08" db="EMBL/GenBank/DDBJ databases">
        <title>Genomic Encyclopedia of Archaeal and Bacterial Type Strains, Phase II (KMG-II): from individual species to whole genera.</title>
        <authorList>
            <person name="Goeker M."/>
        </authorList>
    </citation>
    <scope>NUCLEOTIDE SEQUENCE [LARGE SCALE GENOMIC DNA]</scope>
    <source>
        <strain evidence="8 10">DSM 2261</strain>
    </source>
</reference>
<dbReference type="Pfam" id="PF04542">
    <property type="entry name" value="Sigma70_r2"/>
    <property type="match status" value="1"/>
</dbReference>
<evidence type="ECO:0000256" key="1">
    <source>
        <dbReference type="ARBA" id="ARBA00010641"/>
    </source>
</evidence>
<evidence type="ECO:0000313" key="9">
    <source>
        <dbReference type="Proteomes" id="UP000035579"/>
    </source>
</evidence>
<dbReference type="Pfam" id="PF08281">
    <property type="entry name" value="Sigma70_r4_2"/>
    <property type="match status" value="1"/>
</dbReference>
<protein>
    <submittedName>
        <fullName evidence="8">RNA polymerase sigma-70 factor (ECF subfamily)</fullName>
    </submittedName>
    <submittedName>
        <fullName evidence="7">RNA polymerase sigma-70 factor, ECF subfamily</fullName>
    </submittedName>
</protein>
<name>A0AAC8QIZ8_9BACT</name>
<dbReference type="Proteomes" id="UP000035579">
    <property type="component" value="Chromosome"/>
</dbReference>
<dbReference type="InterPro" id="IPR036388">
    <property type="entry name" value="WH-like_DNA-bd_sf"/>
</dbReference>
<dbReference type="EMBL" id="CP011509">
    <property type="protein sequence ID" value="AKJ08468.1"/>
    <property type="molecule type" value="Genomic_DNA"/>
</dbReference>
<evidence type="ECO:0000313" key="8">
    <source>
        <dbReference type="EMBL" id="REG20532.1"/>
    </source>
</evidence>
<dbReference type="AlphaFoldDB" id="A0AAC8QIZ8"/>